<dbReference type="EMBL" id="FM207713">
    <property type="protein sequence ID" value="CAR63574.1"/>
    <property type="molecule type" value="mRNA"/>
</dbReference>
<evidence type="ECO:0000256" key="3">
    <source>
        <dbReference type="ARBA" id="ARBA00023125"/>
    </source>
</evidence>
<keyword evidence="4" id="KW-0804">Transcription</keyword>
<keyword evidence="3" id="KW-0238">DNA-binding</keyword>
<organism evidence="9">
    <name type="scientific">Angiostrongylus cantonensis</name>
    <name type="common">Rat lungworm</name>
    <dbReference type="NCBI Taxonomy" id="6313"/>
    <lineage>
        <taxon>Eukaryota</taxon>
        <taxon>Metazoa</taxon>
        <taxon>Ecdysozoa</taxon>
        <taxon>Nematoda</taxon>
        <taxon>Chromadorea</taxon>
        <taxon>Rhabditida</taxon>
        <taxon>Rhabditina</taxon>
        <taxon>Rhabditomorpha</taxon>
        <taxon>Strongyloidea</taxon>
        <taxon>Metastrongylidae</taxon>
        <taxon>Angiostrongylus</taxon>
    </lineage>
</organism>
<feature type="coiled-coil region" evidence="7">
    <location>
        <begin position="65"/>
        <end position="99"/>
    </location>
</feature>
<keyword evidence="7" id="KW-0175">Coiled coil</keyword>
<dbReference type="GO" id="GO:0005634">
    <property type="term" value="C:nucleus"/>
    <property type="evidence" value="ECO:0007669"/>
    <property type="project" value="TreeGrafter"/>
</dbReference>
<gene>
    <name evidence="9" type="primary">xbp-1</name>
</gene>
<dbReference type="CDD" id="cd14691">
    <property type="entry name" value="bZIP_XBP1"/>
    <property type="match status" value="1"/>
</dbReference>
<dbReference type="GO" id="GO:0000981">
    <property type="term" value="F:DNA-binding transcription factor activity, RNA polymerase II-specific"/>
    <property type="evidence" value="ECO:0007669"/>
    <property type="project" value="TreeGrafter"/>
</dbReference>
<accession>C7BVQ9</accession>
<dbReference type="SMART" id="SM00338">
    <property type="entry name" value="BRLZ"/>
    <property type="match status" value="1"/>
</dbReference>
<evidence type="ECO:0000313" key="9">
    <source>
        <dbReference type="EMBL" id="CAR63574.1"/>
    </source>
</evidence>
<dbReference type="AlphaFoldDB" id="C7BVQ9"/>
<reference evidence="9" key="1">
    <citation type="submission" date="2008-08" db="EMBL/GenBank/DDBJ databases">
        <authorList>
            <person name="Zhan X.M."/>
        </authorList>
    </citation>
    <scope>NUCLEOTIDE SEQUENCE</scope>
</reference>
<evidence type="ECO:0000256" key="2">
    <source>
        <dbReference type="ARBA" id="ARBA00023015"/>
    </source>
</evidence>
<proteinExistence type="evidence at transcript level"/>
<dbReference type="PANTHER" id="PTHR46542">
    <property type="entry name" value="X-BOX BINDING PROTEIN 1"/>
    <property type="match status" value="1"/>
</dbReference>
<evidence type="ECO:0000259" key="8">
    <source>
        <dbReference type="PROSITE" id="PS50217"/>
    </source>
</evidence>
<evidence type="ECO:0000256" key="4">
    <source>
        <dbReference type="ARBA" id="ARBA00023163"/>
    </source>
</evidence>
<dbReference type="PROSITE" id="PS50217">
    <property type="entry name" value="BZIP"/>
    <property type="match status" value="1"/>
</dbReference>
<evidence type="ECO:0000256" key="1">
    <source>
        <dbReference type="ARBA" id="ARBA00022843"/>
    </source>
</evidence>
<dbReference type="InterPro" id="IPR052470">
    <property type="entry name" value="ER_Stress-Reg_TF"/>
</dbReference>
<reference evidence="9" key="2">
    <citation type="journal article" date="2009" name="BMC Mol. Biol.">
        <title>Preliminary molecular characterization of the human pathogen Angiostrongylus cantonensis.</title>
        <authorList>
            <person name="He H."/>
            <person name="Cheng M."/>
            <person name="Yang X."/>
            <person name="Meng J."/>
            <person name="He A."/>
            <person name="Zheng X."/>
            <person name="Li Z."/>
            <person name="Guo P."/>
            <person name="Pan Z."/>
            <person name="Zhan X."/>
        </authorList>
    </citation>
    <scope>NUCLEOTIDE SEQUENCE</scope>
</reference>
<dbReference type="Gene3D" id="1.20.5.170">
    <property type="match status" value="1"/>
</dbReference>
<dbReference type="PROSITE" id="PS00036">
    <property type="entry name" value="BZIP_BASIC"/>
    <property type="match status" value="1"/>
</dbReference>
<keyword evidence="5" id="KW-0539">Nucleus</keyword>
<sequence>MKSASNTKRALSADPVDILLGEHSQPHQRKRECLDHLTHEQKLNRRKMKNRIAAQTARDRKRYRSQRLEDVVRELLEQNESLKQENELLRIANDDLSNKNRSLMARLSSPSDDVACRIESEQPVIYEEVPYEMLENSGKAVESAAFISGPLPRVQVIPLYLLLHLAVSVLSAVCSSQTNSRKYSAIAPMRASNSMLTNSSNNCQMSSSLRSSASTVNRCGSQVAPLPVPHRQWMRVS</sequence>
<dbReference type="InterPro" id="IPR046347">
    <property type="entry name" value="bZIP_sf"/>
</dbReference>
<dbReference type="InterPro" id="IPR004827">
    <property type="entry name" value="bZIP"/>
</dbReference>
<name>C7BVQ9_ANGCA</name>
<dbReference type="Pfam" id="PF07716">
    <property type="entry name" value="bZIP_2"/>
    <property type="match status" value="1"/>
</dbReference>
<keyword evidence="1" id="KW-0832">Ubl conjugation</keyword>
<evidence type="ECO:0000256" key="7">
    <source>
        <dbReference type="SAM" id="Coils"/>
    </source>
</evidence>
<dbReference type="GO" id="GO:0000977">
    <property type="term" value="F:RNA polymerase II transcription regulatory region sequence-specific DNA binding"/>
    <property type="evidence" value="ECO:0007669"/>
    <property type="project" value="TreeGrafter"/>
</dbReference>
<evidence type="ECO:0000256" key="6">
    <source>
        <dbReference type="ARBA" id="ARBA00040165"/>
    </source>
</evidence>
<dbReference type="SUPFAM" id="SSF57959">
    <property type="entry name" value="Leucine zipper domain"/>
    <property type="match status" value="1"/>
</dbReference>
<feature type="domain" description="BZIP" evidence="8">
    <location>
        <begin position="40"/>
        <end position="103"/>
    </location>
</feature>
<keyword evidence="2" id="KW-0805">Transcription regulation</keyword>
<protein>
    <recommendedName>
        <fullName evidence="6">X-box-binding protein 1</fullName>
    </recommendedName>
</protein>
<dbReference type="PANTHER" id="PTHR46542:SF1">
    <property type="entry name" value="X-BOX BINDING PROTEIN 1"/>
    <property type="match status" value="1"/>
</dbReference>
<evidence type="ECO:0000256" key="5">
    <source>
        <dbReference type="ARBA" id="ARBA00023242"/>
    </source>
</evidence>